<dbReference type="Proteomes" id="UP001165121">
    <property type="component" value="Unassembled WGS sequence"/>
</dbReference>
<comment type="subcellular location">
    <subcellularLocation>
        <location evidence="1">Nucleus</location>
    </subcellularLocation>
</comment>
<protein>
    <submittedName>
        <fullName evidence="8">Unnamed protein product</fullName>
    </submittedName>
</protein>
<evidence type="ECO:0000313" key="8">
    <source>
        <dbReference type="EMBL" id="GMF20770.1"/>
    </source>
</evidence>
<proteinExistence type="predicted"/>
<dbReference type="InterPro" id="IPR059141">
    <property type="entry name" value="Beta-prop_Nup120_160"/>
</dbReference>
<evidence type="ECO:0000256" key="3">
    <source>
        <dbReference type="ARBA" id="ARBA00023242"/>
    </source>
</evidence>
<feature type="transmembrane region" description="Helical" evidence="4">
    <location>
        <begin position="15"/>
        <end position="35"/>
    </location>
</feature>
<dbReference type="Pfam" id="PF11715">
    <property type="entry name" value="Beta-prop_Nup120_160"/>
    <property type="match status" value="1"/>
</dbReference>
<dbReference type="GO" id="GO:0005643">
    <property type="term" value="C:nuclear pore"/>
    <property type="evidence" value="ECO:0007669"/>
    <property type="project" value="UniProtKB-ARBA"/>
</dbReference>
<dbReference type="InterPro" id="IPR021717">
    <property type="entry name" value="Nucleoporin_Nup160"/>
</dbReference>
<feature type="domain" description="NUP160 middle TPR" evidence="7">
    <location>
        <begin position="1213"/>
        <end position="1393"/>
    </location>
</feature>
<name>A0A9W6TVM3_9STRA</name>
<evidence type="ECO:0000256" key="2">
    <source>
        <dbReference type="ARBA" id="ARBA00022448"/>
    </source>
</evidence>
<evidence type="ECO:0000256" key="1">
    <source>
        <dbReference type="ARBA" id="ARBA00004123"/>
    </source>
</evidence>
<dbReference type="GO" id="GO:0017056">
    <property type="term" value="F:structural constituent of nuclear pore"/>
    <property type="evidence" value="ECO:0007669"/>
    <property type="project" value="TreeGrafter"/>
</dbReference>
<dbReference type="EMBL" id="BSXT01000208">
    <property type="protein sequence ID" value="GMF20770.1"/>
    <property type="molecule type" value="Genomic_DNA"/>
</dbReference>
<comment type="caution">
    <text evidence="8">The sequence shown here is derived from an EMBL/GenBank/DDBJ whole genome shotgun (WGS) entry which is preliminary data.</text>
</comment>
<dbReference type="InterPro" id="IPR013945">
    <property type="entry name" value="Pkr1"/>
</dbReference>
<dbReference type="PANTHER" id="PTHR21286:SF0">
    <property type="entry name" value="NUCLEAR PORE COMPLEX PROTEIN NUP160"/>
    <property type="match status" value="1"/>
</dbReference>
<keyword evidence="2" id="KW-0813">Transport</keyword>
<feature type="transmembrane region" description="Helical" evidence="4">
    <location>
        <begin position="42"/>
        <end position="63"/>
    </location>
</feature>
<organism evidence="8 9">
    <name type="scientific">Phytophthora fragariaefolia</name>
    <dbReference type="NCBI Taxonomy" id="1490495"/>
    <lineage>
        <taxon>Eukaryota</taxon>
        <taxon>Sar</taxon>
        <taxon>Stramenopiles</taxon>
        <taxon>Oomycota</taxon>
        <taxon>Peronosporomycetes</taxon>
        <taxon>Peronosporales</taxon>
        <taxon>Peronosporaceae</taxon>
        <taxon>Phytophthora</taxon>
    </lineage>
</organism>
<evidence type="ECO:0000313" key="9">
    <source>
        <dbReference type="Proteomes" id="UP001165121"/>
    </source>
</evidence>
<dbReference type="Pfam" id="PF23347">
    <property type="entry name" value="TPR_Nup160_C"/>
    <property type="match status" value="1"/>
</dbReference>
<evidence type="ECO:0000259" key="5">
    <source>
        <dbReference type="Pfam" id="PF11715"/>
    </source>
</evidence>
<dbReference type="GO" id="GO:0070072">
    <property type="term" value="P:vacuolar proton-transporting V-type ATPase complex assembly"/>
    <property type="evidence" value="ECO:0007669"/>
    <property type="project" value="InterPro"/>
</dbReference>
<keyword evidence="4" id="KW-1133">Transmembrane helix</keyword>
<keyword evidence="4" id="KW-0812">Transmembrane</keyword>
<dbReference type="PANTHER" id="PTHR21286">
    <property type="entry name" value="NUCLEAR PORE COMPLEX PROTEIN NUP160"/>
    <property type="match status" value="1"/>
</dbReference>
<accession>A0A9W6TVM3</accession>
<evidence type="ECO:0000256" key="4">
    <source>
        <dbReference type="SAM" id="Phobius"/>
    </source>
</evidence>
<keyword evidence="9" id="KW-1185">Reference proteome</keyword>
<dbReference type="Pfam" id="PF08636">
    <property type="entry name" value="Pkr1"/>
    <property type="match status" value="1"/>
</dbReference>
<dbReference type="OrthoDB" id="67716at2759"/>
<sequence>MGALQNVLRPGSREFLVALNAVLALLFCVMLAVVYTELEDSYHVFVLLFLVLGLAGSINWFVIEADRLKHSQCRVAALGVEHGLHLLPGPHEEGGAADGQDVTDGVGDGEGRRVAVHQLGQPEGRAQRQHEAQHEARDAADDTLLVRQARAQPEAAAGVGAGGRLRRLAALRVQQLLFLSSQRVHHGCFLAVLEVGSGSAHVLARSSDGEVPHHDMDPPLQNVVVLREWSLNASLRQNGVRLEFPAPVVSTGVFAVESWEDDAVTVNVVSHAGTIHRLTFAVPSDKTLSIFSAADVKAFPEPQAASRSRCDVLQLLNSDEILTVALWVNEFNVVLGSDAGRVLGVNLGLPSDAQTLHEFEFRDESVASWLWNGLVRSTAARLTGSAEDGERRDAGAAVVAVTCFQMDAEEDTEEHVEKDVCVLSVSADCVLRAWSFGSQSCLGRQQLRSVVTSPARDDAEAAAAGDAPGVYATHAKVVALSPTESDNCRLLVHLDTTAAHSTEIFLLRGDVQAGAGDELALDTARVFTVHATEQKARRGLKMVDFAVDKNFLFSSWRSLDGDEVYVHPNPMALTGPKRIQGQLVSSLDVQMQKYDAEDSQWLFDLKEEGVMTQIDDFFAERILLPGRFSRQNLANAIVEAQNGSLGGFGAQSPFTHRIPKYKDVLVRLVSSRCVDAAGAAAVRSGTAPSVLRIRIWKELIALCTKHWRCENVPIGFATTTNALLPGAPVMLRRNRVSLLFPSAPLITAAFVPQAEQGSSSAECVADLVSEVLPVFDAFPSQSFQSFIHREVADVASDWKVESFVALARHCVRIGLKPDFVASAPATGQTISAELMLTRSILRLSKLLGGDAGFQDQVFRDLVEHLFPFELWRGSGTNKSSPPSSDYDEEMANGTEDLAMADATAPTDYYSTTRRAFFAGHEINFAFDQVASRTIDEMCNQSLRVVLFLAYLVDTRPAFLSSATLGNIVQKYLPKSITIYQRWRLSRWVASQGISQSIADTDPAITSSATLMPPLLQMFLLDVNRKLNRSDSFKRALSVLQLASASNNVRSEEAHGVLATYTRDILQFVSQPNDSLVRFLQKRQQFRLLRAMFCCNLSDISLHGSRKGEAATSQHSEQVHRYVRSIGECLACEGQEAAARAHNDEDARDHARWCFQQATRCFSICLSNFFAERSYRPSLSEKELEQFIYEVVGLLKETVPRGFYDQLLGFLWTVVTQALSHLAHHDGGEQSYTVQSFIWVNVFKYSVEEQLFRDAHLALMHTAELSTALGGSESGTDAEGTASECVNYLVKELYRYGHLDLICELQWGSLESQVEKYILWQAANATVVRGEGLDAGAIRYYNLLFTFYMRKQQPANAASSLYALALRLRLAVSTSKAALEAQRNALNAACNALRALPVENRWVVRKLHTEELKRPSLDAPEDNKAAPSLSVVTLEDMHRELSVLDGKLRLLALGHSESVLLSTMDSDEVIALLVDAVHSSCHNNVNTTLAERRRAGVLSIEIAADIASRSSGASLSNLTKSLARYCVASEHPAASSSISRPDSDLLWELLEGLLNNAAKLEQYEVAAETVLDFWQQQGRKLALPEWLYKRLANPTSGSPARLLTLYLKHGLLLEALQLVEGILPDSTAMRGGNAKSAFGFQSQMGPNAGPPELPWIPYNLIDALLDSTSAVLNQAASGDVSATAISRLRTQDHSLREQLTRYFRSVSALQQAQEAANLARSSIDLDL</sequence>
<evidence type="ECO:0000259" key="7">
    <source>
        <dbReference type="Pfam" id="PF23354"/>
    </source>
</evidence>
<reference evidence="8" key="1">
    <citation type="submission" date="2023-04" db="EMBL/GenBank/DDBJ databases">
        <title>Phytophthora fragariaefolia NBRC 109709.</title>
        <authorList>
            <person name="Ichikawa N."/>
            <person name="Sato H."/>
            <person name="Tonouchi N."/>
        </authorList>
    </citation>
    <scope>NUCLEOTIDE SEQUENCE</scope>
    <source>
        <strain evidence="8">NBRC 109709</strain>
    </source>
</reference>
<feature type="domain" description="Nucleoporin Nup120/160 beta-propeller" evidence="5">
    <location>
        <begin position="222"/>
        <end position="743"/>
    </location>
</feature>
<dbReference type="InterPro" id="IPR056535">
    <property type="entry name" value="TPR_NUP160_M"/>
</dbReference>
<keyword evidence="3" id="KW-0539">Nucleus</keyword>
<keyword evidence="4" id="KW-0472">Membrane</keyword>
<gene>
    <name evidence="8" type="ORF">Pfra01_000256700</name>
</gene>
<dbReference type="InterPro" id="IPR056536">
    <property type="entry name" value="TPR_NUP160_C"/>
</dbReference>
<evidence type="ECO:0000259" key="6">
    <source>
        <dbReference type="Pfam" id="PF23347"/>
    </source>
</evidence>
<dbReference type="Pfam" id="PF23354">
    <property type="entry name" value="TPR_NUP160_120_M"/>
    <property type="match status" value="1"/>
</dbReference>
<feature type="domain" description="NUP160 C-terminal TPR" evidence="6">
    <location>
        <begin position="1433"/>
        <end position="1679"/>
    </location>
</feature>